<dbReference type="EMBL" id="MU128924">
    <property type="protein sequence ID" value="KAF9518538.1"/>
    <property type="molecule type" value="Genomic_DNA"/>
</dbReference>
<organism evidence="6 7">
    <name type="scientific">Hydnum rufescens UP504</name>
    <dbReference type="NCBI Taxonomy" id="1448309"/>
    <lineage>
        <taxon>Eukaryota</taxon>
        <taxon>Fungi</taxon>
        <taxon>Dikarya</taxon>
        <taxon>Basidiomycota</taxon>
        <taxon>Agaricomycotina</taxon>
        <taxon>Agaricomycetes</taxon>
        <taxon>Cantharellales</taxon>
        <taxon>Hydnaceae</taxon>
        <taxon>Hydnum</taxon>
    </lineage>
</organism>
<evidence type="ECO:0000313" key="6">
    <source>
        <dbReference type="EMBL" id="KAF9518538.1"/>
    </source>
</evidence>
<dbReference type="PROSITE" id="PS50865">
    <property type="entry name" value="ZF_MYND_2"/>
    <property type="match status" value="1"/>
</dbReference>
<reference evidence="6" key="1">
    <citation type="journal article" date="2020" name="Nat. Commun.">
        <title>Large-scale genome sequencing of mycorrhizal fungi provides insights into the early evolution of symbiotic traits.</title>
        <authorList>
            <person name="Miyauchi S."/>
            <person name="Kiss E."/>
            <person name="Kuo A."/>
            <person name="Drula E."/>
            <person name="Kohler A."/>
            <person name="Sanchez-Garcia M."/>
            <person name="Morin E."/>
            <person name="Andreopoulos B."/>
            <person name="Barry K.W."/>
            <person name="Bonito G."/>
            <person name="Buee M."/>
            <person name="Carver A."/>
            <person name="Chen C."/>
            <person name="Cichocki N."/>
            <person name="Clum A."/>
            <person name="Culley D."/>
            <person name="Crous P.W."/>
            <person name="Fauchery L."/>
            <person name="Girlanda M."/>
            <person name="Hayes R.D."/>
            <person name="Keri Z."/>
            <person name="LaButti K."/>
            <person name="Lipzen A."/>
            <person name="Lombard V."/>
            <person name="Magnuson J."/>
            <person name="Maillard F."/>
            <person name="Murat C."/>
            <person name="Nolan M."/>
            <person name="Ohm R.A."/>
            <person name="Pangilinan J."/>
            <person name="Pereira M.F."/>
            <person name="Perotto S."/>
            <person name="Peter M."/>
            <person name="Pfister S."/>
            <person name="Riley R."/>
            <person name="Sitrit Y."/>
            <person name="Stielow J.B."/>
            <person name="Szollosi G."/>
            <person name="Zifcakova L."/>
            <person name="Stursova M."/>
            <person name="Spatafora J.W."/>
            <person name="Tedersoo L."/>
            <person name="Vaario L.M."/>
            <person name="Yamada A."/>
            <person name="Yan M."/>
            <person name="Wang P."/>
            <person name="Xu J."/>
            <person name="Bruns T."/>
            <person name="Baldrian P."/>
            <person name="Vilgalys R."/>
            <person name="Dunand C."/>
            <person name="Henrissat B."/>
            <person name="Grigoriev I.V."/>
            <person name="Hibbett D."/>
            <person name="Nagy L.G."/>
            <person name="Martin F.M."/>
        </authorList>
    </citation>
    <scope>NUCLEOTIDE SEQUENCE</scope>
    <source>
        <strain evidence="6">UP504</strain>
    </source>
</reference>
<evidence type="ECO:0000259" key="5">
    <source>
        <dbReference type="PROSITE" id="PS50865"/>
    </source>
</evidence>
<evidence type="ECO:0000256" key="3">
    <source>
        <dbReference type="ARBA" id="ARBA00022833"/>
    </source>
</evidence>
<comment type="caution">
    <text evidence="6">The sequence shown here is derived from an EMBL/GenBank/DDBJ whole genome shotgun (WGS) entry which is preliminary data.</text>
</comment>
<dbReference type="InterPro" id="IPR002893">
    <property type="entry name" value="Znf_MYND"/>
</dbReference>
<gene>
    <name evidence="6" type="ORF">BS47DRAFT_262838</name>
</gene>
<dbReference type="Gene3D" id="6.10.140.2220">
    <property type="match status" value="1"/>
</dbReference>
<keyword evidence="3" id="KW-0862">Zinc</keyword>
<dbReference type="Pfam" id="PF01753">
    <property type="entry name" value="zf-MYND"/>
    <property type="match status" value="1"/>
</dbReference>
<dbReference type="AlphaFoldDB" id="A0A9P6B6B7"/>
<sequence>MEWAGHFVKENGFLSSSPVVSDGRLTKDTTQQSVAIFDFVANNFCVFLKNMMAAESDPCLVGFTGAPNRSLQLLRICQDLARLWLSPHLHDVWVSQFPNDVSVEHQDICLALILYLSPTPFIFPRDPTIGTESYRSLALRARKCLARSVHPDDLWAFALATVLDYLSDTNCRAISCPHAMTSNKVFRCAACKTIPYCSRECQRASWKAHKPECNTLQLFGDRLLDGLLSIYMSGRGAAVERFKERCADACIGEVVVRVFLMVEAA</sequence>
<evidence type="ECO:0000256" key="2">
    <source>
        <dbReference type="ARBA" id="ARBA00022771"/>
    </source>
</evidence>
<dbReference type="GO" id="GO:0008270">
    <property type="term" value="F:zinc ion binding"/>
    <property type="evidence" value="ECO:0007669"/>
    <property type="project" value="UniProtKB-KW"/>
</dbReference>
<dbReference type="OrthoDB" id="3270176at2759"/>
<evidence type="ECO:0000256" key="1">
    <source>
        <dbReference type="ARBA" id="ARBA00022723"/>
    </source>
</evidence>
<dbReference type="SUPFAM" id="SSF144232">
    <property type="entry name" value="HIT/MYND zinc finger-like"/>
    <property type="match status" value="1"/>
</dbReference>
<keyword evidence="7" id="KW-1185">Reference proteome</keyword>
<protein>
    <recommendedName>
        <fullName evidence="5">MYND-type domain-containing protein</fullName>
    </recommendedName>
</protein>
<proteinExistence type="predicted"/>
<feature type="domain" description="MYND-type" evidence="5">
    <location>
        <begin position="173"/>
        <end position="213"/>
    </location>
</feature>
<keyword evidence="1" id="KW-0479">Metal-binding</keyword>
<name>A0A9P6B6B7_9AGAM</name>
<dbReference type="Proteomes" id="UP000886523">
    <property type="component" value="Unassembled WGS sequence"/>
</dbReference>
<evidence type="ECO:0000256" key="4">
    <source>
        <dbReference type="PROSITE-ProRule" id="PRU00134"/>
    </source>
</evidence>
<keyword evidence="2 4" id="KW-0863">Zinc-finger</keyword>
<evidence type="ECO:0000313" key="7">
    <source>
        <dbReference type="Proteomes" id="UP000886523"/>
    </source>
</evidence>
<accession>A0A9P6B6B7</accession>